<keyword evidence="1" id="KW-0472">Membrane</keyword>
<protein>
    <submittedName>
        <fullName evidence="2">Uncharacterized protein</fullName>
    </submittedName>
</protein>
<dbReference type="EMBL" id="JADBEM010000001">
    <property type="protein sequence ID" value="MBE1606277.1"/>
    <property type="molecule type" value="Genomic_DNA"/>
</dbReference>
<gene>
    <name evidence="2" type="ORF">HEB94_003125</name>
</gene>
<accession>A0A927MTZ7</accession>
<keyword evidence="1" id="KW-0812">Transmembrane</keyword>
<evidence type="ECO:0000313" key="3">
    <source>
        <dbReference type="Proteomes" id="UP000638648"/>
    </source>
</evidence>
<evidence type="ECO:0000313" key="2">
    <source>
        <dbReference type="EMBL" id="MBE1606277.1"/>
    </source>
</evidence>
<dbReference type="AlphaFoldDB" id="A0A927MTZ7"/>
<feature type="transmembrane region" description="Helical" evidence="1">
    <location>
        <begin position="32"/>
        <end position="51"/>
    </location>
</feature>
<comment type="caution">
    <text evidence="2">The sequence shown here is derived from an EMBL/GenBank/DDBJ whole genome shotgun (WGS) entry which is preliminary data.</text>
</comment>
<evidence type="ECO:0000256" key="1">
    <source>
        <dbReference type="SAM" id="Phobius"/>
    </source>
</evidence>
<dbReference type="RefSeq" id="WP_192750433.1">
    <property type="nucleotide sequence ID" value="NZ_JADBEM010000001.1"/>
</dbReference>
<name>A0A927MTZ7_9ACTN</name>
<dbReference type="Proteomes" id="UP000638648">
    <property type="component" value="Unassembled WGS sequence"/>
</dbReference>
<keyword evidence="3" id="KW-1185">Reference proteome</keyword>
<organism evidence="2 3">
    <name type="scientific">Actinopolymorpha pittospori</name>
    <dbReference type="NCBI Taxonomy" id="648752"/>
    <lineage>
        <taxon>Bacteria</taxon>
        <taxon>Bacillati</taxon>
        <taxon>Actinomycetota</taxon>
        <taxon>Actinomycetes</taxon>
        <taxon>Propionibacteriales</taxon>
        <taxon>Actinopolymorphaceae</taxon>
        <taxon>Actinopolymorpha</taxon>
    </lineage>
</organism>
<keyword evidence="1" id="KW-1133">Transmembrane helix</keyword>
<reference evidence="2" key="1">
    <citation type="submission" date="2020-10" db="EMBL/GenBank/DDBJ databases">
        <title>Sequencing the genomes of 1000 actinobacteria strains.</title>
        <authorList>
            <person name="Klenk H.-P."/>
        </authorList>
    </citation>
    <scope>NUCLEOTIDE SEQUENCE</scope>
    <source>
        <strain evidence="2">DSM 45354</strain>
    </source>
</reference>
<sequence>MSALFSGVATIGYTSGTSLTVRSAASCRIGRISSATVAVAGSASVATWIAVWTNRLTMLWSVTSTSGMR</sequence>
<proteinExistence type="predicted"/>